<evidence type="ECO:0000313" key="6">
    <source>
        <dbReference type="Proteomes" id="UP001139451"/>
    </source>
</evidence>
<keyword evidence="6" id="KW-1185">Reference proteome</keyword>
<dbReference type="Gene3D" id="3.30.300.30">
    <property type="match status" value="1"/>
</dbReference>
<dbReference type="Proteomes" id="UP001139451">
    <property type="component" value="Unassembled WGS sequence"/>
</dbReference>
<evidence type="ECO:0000256" key="1">
    <source>
        <dbReference type="ARBA" id="ARBA00006432"/>
    </source>
</evidence>
<feature type="domain" description="AMP-dependent synthetase/ligase" evidence="3">
    <location>
        <begin position="5"/>
        <end position="355"/>
    </location>
</feature>
<evidence type="ECO:0000313" key="5">
    <source>
        <dbReference type="EMBL" id="MCP3730301.1"/>
    </source>
</evidence>
<dbReference type="AlphaFoldDB" id="A0A9X2KLD2"/>
<sequence>MFLGNWADKTPNKPAMIFASNGQVVTYRELDDRSMQLAQLFHARGLRVGDRVALFMENNPRFMEVVWAALRSGLEIVPVNRFALLDEVSYIVNDSGAKAFVTSSARADVARDVPPATPQCHVLLMCDGTVDGFDAYEAAIAAQPVAPLGEAWAGSIMPYTSGTTGRPKGVYRKPPQGQLISEQWATTTLFEQEYGFGPDMVYLSPAPLYHGAPIRFARAIHSVGGTLIVMEKFDERRALELIERYRVTHSQWVPTMFVRMLRLPREVREAFDVSSLRFAVHAAAPCPVDIKREMIEWWGPIIYEYYGATDGCVDTQISSEEWLRHPGSVGKPAPGMKICDDSGEPVPDGEEGFIYAEWNCDIAYLNDPVKTASAHNPKYYNLWTVGDIGYVKDGYLYLSGRRGFTIISGGVNIYPQAVEDAIINCEMVRDVAVIGVPNALMGEEVKAVVELMPGVAASPETEAAIIAYTRSKIAAYMAPRSVDFVDALPRLPTGKLYKQGLIDKYRAK</sequence>
<evidence type="ECO:0000259" key="3">
    <source>
        <dbReference type="Pfam" id="PF00501"/>
    </source>
</evidence>
<reference evidence="5" key="1">
    <citation type="submission" date="2022-05" db="EMBL/GenBank/DDBJ databases">
        <title>Sphingomonas sp. strain MG17 Genome sequencing and assembly.</title>
        <authorList>
            <person name="Kim I."/>
        </authorList>
    </citation>
    <scope>NUCLEOTIDE SEQUENCE</scope>
    <source>
        <strain evidence="5">MG17</strain>
    </source>
</reference>
<dbReference type="RefSeq" id="WP_254292419.1">
    <property type="nucleotide sequence ID" value="NZ_JAMLDX010000004.1"/>
</dbReference>
<dbReference type="Gene3D" id="3.40.50.12780">
    <property type="entry name" value="N-terminal domain of ligase-like"/>
    <property type="match status" value="1"/>
</dbReference>
<dbReference type="Pfam" id="PF00501">
    <property type="entry name" value="AMP-binding"/>
    <property type="match status" value="1"/>
</dbReference>
<dbReference type="PANTHER" id="PTHR43201:SF5">
    <property type="entry name" value="MEDIUM-CHAIN ACYL-COA LIGASE ACSF2, MITOCHONDRIAL"/>
    <property type="match status" value="1"/>
</dbReference>
<keyword evidence="2" id="KW-0436">Ligase</keyword>
<accession>A0A9X2KLD2</accession>
<organism evidence="5 6">
    <name type="scientific">Sphingomonas tagetis</name>
    <dbReference type="NCBI Taxonomy" id="2949092"/>
    <lineage>
        <taxon>Bacteria</taxon>
        <taxon>Pseudomonadati</taxon>
        <taxon>Pseudomonadota</taxon>
        <taxon>Alphaproteobacteria</taxon>
        <taxon>Sphingomonadales</taxon>
        <taxon>Sphingomonadaceae</taxon>
        <taxon>Sphingomonas</taxon>
    </lineage>
</organism>
<comment type="similarity">
    <text evidence="1">Belongs to the ATP-dependent AMP-binding enzyme family.</text>
</comment>
<evidence type="ECO:0000259" key="4">
    <source>
        <dbReference type="Pfam" id="PF13193"/>
    </source>
</evidence>
<dbReference type="PANTHER" id="PTHR43201">
    <property type="entry name" value="ACYL-COA SYNTHETASE"/>
    <property type="match status" value="1"/>
</dbReference>
<dbReference type="InterPro" id="IPR000873">
    <property type="entry name" value="AMP-dep_synth/lig_dom"/>
</dbReference>
<dbReference type="InterPro" id="IPR020845">
    <property type="entry name" value="AMP-binding_CS"/>
</dbReference>
<feature type="domain" description="AMP-binding enzyme C-terminal" evidence="4">
    <location>
        <begin position="418"/>
        <end position="495"/>
    </location>
</feature>
<dbReference type="InterPro" id="IPR045851">
    <property type="entry name" value="AMP-bd_C_sf"/>
</dbReference>
<comment type="caution">
    <text evidence="5">The sequence shown here is derived from an EMBL/GenBank/DDBJ whole genome shotgun (WGS) entry which is preliminary data.</text>
</comment>
<dbReference type="Pfam" id="PF13193">
    <property type="entry name" value="AMP-binding_C"/>
    <property type="match status" value="1"/>
</dbReference>
<dbReference type="PROSITE" id="PS00455">
    <property type="entry name" value="AMP_BINDING"/>
    <property type="match status" value="1"/>
</dbReference>
<evidence type="ECO:0000256" key="2">
    <source>
        <dbReference type="ARBA" id="ARBA00022598"/>
    </source>
</evidence>
<dbReference type="InterPro" id="IPR042099">
    <property type="entry name" value="ANL_N_sf"/>
</dbReference>
<proteinExistence type="inferred from homology"/>
<dbReference type="EMBL" id="JAMLDX010000004">
    <property type="protein sequence ID" value="MCP3730301.1"/>
    <property type="molecule type" value="Genomic_DNA"/>
</dbReference>
<dbReference type="GO" id="GO:0031956">
    <property type="term" value="F:medium-chain fatty acid-CoA ligase activity"/>
    <property type="evidence" value="ECO:0007669"/>
    <property type="project" value="TreeGrafter"/>
</dbReference>
<gene>
    <name evidence="5" type="ORF">M9978_07645</name>
</gene>
<dbReference type="GO" id="GO:0006631">
    <property type="term" value="P:fatty acid metabolic process"/>
    <property type="evidence" value="ECO:0007669"/>
    <property type="project" value="TreeGrafter"/>
</dbReference>
<protein>
    <submittedName>
        <fullName evidence="5">Acyl-CoA synthetase</fullName>
    </submittedName>
</protein>
<dbReference type="SUPFAM" id="SSF56801">
    <property type="entry name" value="Acetyl-CoA synthetase-like"/>
    <property type="match status" value="1"/>
</dbReference>
<dbReference type="InterPro" id="IPR025110">
    <property type="entry name" value="AMP-bd_C"/>
</dbReference>
<name>A0A9X2KLD2_9SPHN</name>